<evidence type="ECO:0000256" key="6">
    <source>
        <dbReference type="ARBA" id="ARBA00022857"/>
    </source>
</evidence>
<dbReference type="InterPro" id="IPR003710">
    <property type="entry name" value="ApbA"/>
</dbReference>
<dbReference type="GO" id="GO:0050661">
    <property type="term" value="F:NADP binding"/>
    <property type="evidence" value="ECO:0007669"/>
    <property type="project" value="TreeGrafter"/>
</dbReference>
<comment type="similarity">
    <text evidence="2 10">Belongs to the ketopantoate reductase family.</text>
</comment>
<dbReference type="RefSeq" id="WP_071166263.1">
    <property type="nucleotide sequence ID" value="NZ_CP017781.1"/>
</dbReference>
<keyword evidence="14" id="KW-1185">Reference proteome</keyword>
<feature type="domain" description="Ketopantoate reductase N-terminal" evidence="11">
    <location>
        <begin position="5"/>
        <end position="150"/>
    </location>
</feature>
<comment type="catalytic activity">
    <reaction evidence="9 10">
        <text>(R)-pantoate + NADP(+) = 2-dehydropantoate + NADPH + H(+)</text>
        <dbReference type="Rhea" id="RHEA:16233"/>
        <dbReference type="ChEBI" id="CHEBI:11561"/>
        <dbReference type="ChEBI" id="CHEBI:15378"/>
        <dbReference type="ChEBI" id="CHEBI:15980"/>
        <dbReference type="ChEBI" id="CHEBI:57783"/>
        <dbReference type="ChEBI" id="CHEBI:58349"/>
        <dbReference type="EC" id="1.1.1.169"/>
    </reaction>
</comment>
<evidence type="ECO:0000259" key="12">
    <source>
        <dbReference type="Pfam" id="PF08546"/>
    </source>
</evidence>
<dbReference type="InterPro" id="IPR013328">
    <property type="entry name" value="6PGD_dom2"/>
</dbReference>
<proteinExistence type="inferred from homology"/>
<dbReference type="AlphaFoldDB" id="A0A1D9MCJ0"/>
<reference evidence="13 14" key="1">
    <citation type="submission" date="2016-10" db="EMBL/GenBank/DDBJ databases">
        <title>Rhodobacter sp. LPB0142, isolated from sea water.</title>
        <authorList>
            <person name="Kim E."/>
            <person name="Yi H."/>
        </authorList>
    </citation>
    <scope>NUCLEOTIDE SEQUENCE [LARGE SCALE GENOMIC DNA]</scope>
    <source>
        <strain evidence="13 14">LPB0142</strain>
    </source>
</reference>
<evidence type="ECO:0000313" key="13">
    <source>
        <dbReference type="EMBL" id="AOZ69572.1"/>
    </source>
</evidence>
<dbReference type="GO" id="GO:0015940">
    <property type="term" value="P:pantothenate biosynthetic process"/>
    <property type="evidence" value="ECO:0007669"/>
    <property type="project" value="UniProtKB-UniPathway"/>
</dbReference>
<dbReference type="Gene3D" id="1.10.1040.10">
    <property type="entry name" value="N-(1-d-carboxylethyl)-l-norvaline Dehydrogenase, domain 2"/>
    <property type="match status" value="1"/>
</dbReference>
<dbReference type="Proteomes" id="UP000176562">
    <property type="component" value="Chromosome"/>
</dbReference>
<dbReference type="UniPathway" id="UPA00028">
    <property type="reaction ID" value="UER00004"/>
</dbReference>
<evidence type="ECO:0000256" key="4">
    <source>
        <dbReference type="ARBA" id="ARBA00019465"/>
    </source>
</evidence>
<dbReference type="EMBL" id="CP017781">
    <property type="protein sequence ID" value="AOZ69572.1"/>
    <property type="molecule type" value="Genomic_DNA"/>
</dbReference>
<dbReference type="STRING" id="1850250.LPB142_09800"/>
<dbReference type="PANTHER" id="PTHR43765">
    <property type="entry name" value="2-DEHYDROPANTOATE 2-REDUCTASE-RELATED"/>
    <property type="match status" value="1"/>
</dbReference>
<evidence type="ECO:0000256" key="5">
    <source>
        <dbReference type="ARBA" id="ARBA00022655"/>
    </source>
</evidence>
<feature type="domain" description="Ketopantoate reductase C-terminal" evidence="12">
    <location>
        <begin position="177"/>
        <end position="295"/>
    </location>
</feature>
<gene>
    <name evidence="13" type="ORF">LPB142_09800</name>
</gene>
<organism evidence="13 14">
    <name type="scientific">Rhodobacter xanthinilyticus</name>
    <dbReference type="NCBI Taxonomy" id="1850250"/>
    <lineage>
        <taxon>Bacteria</taxon>
        <taxon>Pseudomonadati</taxon>
        <taxon>Pseudomonadota</taxon>
        <taxon>Alphaproteobacteria</taxon>
        <taxon>Rhodobacterales</taxon>
        <taxon>Rhodobacter group</taxon>
        <taxon>Rhodobacter</taxon>
    </lineage>
</organism>
<evidence type="ECO:0000256" key="3">
    <source>
        <dbReference type="ARBA" id="ARBA00013014"/>
    </source>
</evidence>
<dbReference type="Pfam" id="PF02558">
    <property type="entry name" value="ApbA"/>
    <property type="match status" value="1"/>
</dbReference>
<evidence type="ECO:0000259" key="11">
    <source>
        <dbReference type="Pfam" id="PF02558"/>
    </source>
</evidence>
<evidence type="ECO:0000256" key="10">
    <source>
        <dbReference type="RuleBase" id="RU362068"/>
    </source>
</evidence>
<dbReference type="FunFam" id="1.10.1040.10:FF:000017">
    <property type="entry name" value="2-dehydropantoate 2-reductase"/>
    <property type="match status" value="1"/>
</dbReference>
<evidence type="ECO:0000256" key="1">
    <source>
        <dbReference type="ARBA" id="ARBA00004994"/>
    </source>
</evidence>
<evidence type="ECO:0000313" key="14">
    <source>
        <dbReference type="Proteomes" id="UP000176562"/>
    </source>
</evidence>
<keyword evidence="6 10" id="KW-0521">NADP</keyword>
<evidence type="ECO:0000256" key="8">
    <source>
        <dbReference type="ARBA" id="ARBA00032024"/>
    </source>
</evidence>
<evidence type="ECO:0000256" key="9">
    <source>
        <dbReference type="ARBA" id="ARBA00048793"/>
    </source>
</evidence>
<dbReference type="InterPro" id="IPR050838">
    <property type="entry name" value="Ketopantoate_reductase"/>
</dbReference>
<dbReference type="GO" id="GO:0008677">
    <property type="term" value="F:2-dehydropantoate 2-reductase activity"/>
    <property type="evidence" value="ECO:0007669"/>
    <property type="project" value="UniProtKB-EC"/>
</dbReference>
<dbReference type="InterPro" id="IPR036291">
    <property type="entry name" value="NAD(P)-bd_dom_sf"/>
</dbReference>
<comment type="function">
    <text evidence="10">Catalyzes the NADPH-dependent reduction of ketopantoate into pantoic acid.</text>
</comment>
<accession>A0A1D9MCJ0</accession>
<dbReference type="EC" id="1.1.1.169" evidence="3 10"/>
<dbReference type="PANTHER" id="PTHR43765:SF2">
    <property type="entry name" value="2-DEHYDROPANTOATE 2-REDUCTASE"/>
    <property type="match status" value="1"/>
</dbReference>
<comment type="pathway">
    <text evidence="1 10">Cofactor biosynthesis; (R)-pantothenate biosynthesis; (R)-pantoate from 3-methyl-2-oxobutanoate: step 2/2.</text>
</comment>
<protein>
    <recommendedName>
        <fullName evidence="4 10">2-dehydropantoate 2-reductase</fullName>
        <ecNumber evidence="3 10">1.1.1.169</ecNumber>
    </recommendedName>
    <alternativeName>
        <fullName evidence="8 10">Ketopantoate reductase</fullName>
    </alternativeName>
</protein>
<dbReference type="SUPFAM" id="SSF48179">
    <property type="entry name" value="6-phosphogluconate dehydrogenase C-terminal domain-like"/>
    <property type="match status" value="1"/>
</dbReference>
<sequence length="301" mass="30780">MAGKVAVMGAGAVGCYYGAKLAQAGEAVTLIGRPALVEAVAARGLIFETGGETHAVALEASLDPGAVAGADLVLFAVKSGDTEAAGRAIAPHLAPGAVVLSLQNGVSNAERLSAVLGRPVVPVVVYVAAEMAGPGHMRHNGRGELILAQAPGAEAAAARLAAAGVAVEVSAEAAVVMWTKFTVNCAFNAISAVARLPYGRIWPQPGVEQLMRDVMGECVAVAAAEGIVLPETLWEVIHAVAVQMEGQFSSTAQDLMRGRPSEIDYLNGEIVRRAAALGLPAPANNALWVMVKLIEARLVEA</sequence>
<dbReference type="InterPro" id="IPR008927">
    <property type="entry name" value="6-PGluconate_DH-like_C_sf"/>
</dbReference>
<dbReference type="InterPro" id="IPR013332">
    <property type="entry name" value="KPR_N"/>
</dbReference>
<dbReference type="NCBIfam" id="TIGR00745">
    <property type="entry name" value="apbA_panE"/>
    <property type="match status" value="1"/>
</dbReference>
<evidence type="ECO:0000256" key="7">
    <source>
        <dbReference type="ARBA" id="ARBA00023002"/>
    </source>
</evidence>
<dbReference type="SUPFAM" id="SSF51735">
    <property type="entry name" value="NAD(P)-binding Rossmann-fold domains"/>
    <property type="match status" value="1"/>
</dbReference>
<dbReference type="InterPro" id="IPR013752">
    <property type="entry name" value="KPA_reductase"/>
</dbReference>
<keyword evidence="5 10" id="KW-0566">Pantothenate biosynthesis</keyword>
<dbReference type="GO" id="GO:0005737">
    <property type="term" value="C:cytoplasm"/>
    <property type="evidence" value="ECO:0007669"/>
    <property type="project" value="TreeGrafter"/>
</dbReference>
<dbReference type="Gene3D" id="3.40.50.720">
    <property type="entry name" value="NAD(P)-binding Rossmann-like Domain"/>
    <property type="match status" value="1"/>
</dbReference>
<evidence type="ECO:0000256" key="2">
    <source>
        <dbReference type="ARBA" id="ARBA00007870"/>
    </source>
</evidence>
<keyword evidence="7 10" id="KW-0560">Oxidoreductase</keyword>
<dbReference type="PROSITE" id="PS51257">
    <property type="entry name" value="PROKAR_LIPOPROTEIN"/>
    <property type="match status" value="1"/>
</dbReference>
<name>A0A1D9MCJ0_9RHOB</name>
<dbReference type="KEGG" id="rhp:LPB142_09800"/>
<dbReference type="Pfam" id="PF08546">
    <property type="entry name" value="ApbA_C"/>
    <property type="match status" value="1"/>
</dbReference>